<evidence type="ECO:0000313" key="1">
    <source>
        <dbReference type="EMBL" id="QTA89576.1"/>
    </source>
</evidence>
<evidence type="ECO:0008006" key="3">
    <source>
        <dbReference type="Google" id="ProtNLM"/>
    </source>
</evidence>
<dbReference type="RefSeq" id="WP_207678137.1">
    <property type="nucleotide sequence ID" value="NZ_CP061800.1"/>
</dbReference>
<proteinExistence type="predicted"/>
<dbReference type="AlphaFoldDB" id="A0A975GQ15"/>
<dbReference type="EMBL" id="CP061800">
    <property type="protein sequence ID" value="QTA89576.1"/>
    <property type="molecule type" value="Genomic_DNA"/>
</dbReference>
<keyword evidence="2" id="KW-1185">Reference proteome</keyword>
<evidence type="ECO:0000313" key="2">
    <source>
        <dbReference type="Proteomes" id="UP000663722"/>
    </source>
</evidence>
<gene>
    <name evidence="1" type="ORF">dnm_056320</name>
</gene>
<dbReference type="SUPFAM" id="SSF53756">
    <property type="entry name" value="UDP-Glycosyltransferase/glycogen phosphorylase"/>
    <property type="match status" value="1"/>
</dbReference>
<dbReference type="Gene3D" id="3.40.50.2000">
    <property type="entry name" value="Glycogen Phosphorylase B"/>
    <property type="match status" value="1"/>
</dbReference>
<dbReference type="Proteomes" id="UP000663722">
    <property type="component" value="Chromosome"/>
</dbReference>
<reference evidence="1" key="1">
    <citation type="journal article" date="2021" name="Microb. Physiol.">
        <title>Proteogenomic Insights into the Physiology of Marine, Sulfate-Reducing, Filamentous Desulfonema limicola and Desulfonema magnum.</title>
        <authorList>
            <person name="Schnaars V."/>
            <person name="Wohlbrand L."/>
            <person name="Scheve S."/>
            <person name="Hinrichs C."/>
            <person name="Reinhardt R."/>
            <person name="Rabus R."/>
        </authorList>
    </citation>
    <scope>NUCLEOTIDE SEQUENCE</scope>
    <source>
        <strain evidence="1">4be13</strain>
    </source>
</reference>
<organism evidence="1 2">
    <name type="scientific">Desulfonema magnum</name>
    <dbReference type="NCBI Taxonomy" id="45655"/>
    <lineage>
        <taxon>Bacteria</taxon>
        <taxon>Pseudomonadati</taxon>
        <taxon>Thermodesulfobacteriota</taxon>
        <taxon>Desulfobacteria</taxon>
        <taxon>Desulfobacterales</taxon>
        <taxon>Desulfococcaceae</taxon>
        <taxon>Desulfonema</taxon>
    </lineage>
</organism>
<protein>
    <recommendedName>
        <fullName evidence="3">Glycosyltransferase family 1 protein</fullName>
    </recommendedName>
</protein>
<dbReference type="KEGG" id="dmm:dnm_056320"/>
<accession>A0A975GQ15</accession>
<name>A0A975GQ15_9BACT</name>
<sequence length="469" mass="54087">MKIAFIHYHLKTGGVTSVLKQQTEAIRDVCDVLVLAGEVPDTSFPFDTVEIPGLAYDKEGVKAHEPEKAAEAVTEAIFSKWKHGCDILHVHNSMLAKNKNFLKILKRLQKHGIRLFLQIHDFAEDGRPLAYFPDEYVSDCHYGVINSRDYNILLKSGLKKEGLHHIPNTVNFFDFGHKDTTPENLILYPVRAIRRKNIGEAILLSLFFRNNETLGITQPPNSPADITPYNDWKDYVKENHLNVMFEAGVKRDFEGLVQSSKFVITTSISEGFGFSFLEPWTAKKMLWGRNISDICCDFERNRVQLNHLYTQLNVPLQWITINRFYEKWKSCVLQACERFDYRISEECIRKAFDSLTKHGLIDFALLDEAFQKQIISRILSDNKEAHTLIRLNPYLSTPGDVSDNASLIQNNMSAVRSNYNQAEYKKNLMDIYSRIVRDSVSQRIDKNILLSQFFNLEEFSLLKWGDYVG</sequence>